<accession>A0ABN8MY83</accession>
<reference evidence="2 3" key="1">
    <citation type="submission" date="2022-05" db="EMBL/GenBank/DDBJ databases">
        <authorList>
            <consortium name="Genoscope - CEA"/>
            <person name="William W."/>
        </authorList>
    </citation>
    <scope>NUCLEOTIDE SEQUENCE [LARGE SCALE GENOMIC DNA]</scope>
</reference>
<evidence type="ECO:0000313" key="3">
    <source>
        <dbReference type="Proteomes" id="UP001159405"/>
    </source>
</evidence>
<name>A0ABN8MY83_9CNID</name>
<comment type="caution">
    <text evidence="2">The sequence shown here is derived from an EMBL/GenBank/DDBJ whole genome shotgun (WGS) entry which is preliminary data.</text>
</comment>
<protein>
    <submittedName>
        <fullName evidence="2">Uncharacterized protein</fullName>
    </submittedName>
</protein>
<organism evidence="2 3">
    <name type="scientific">Porites lobata</name>
    <dbReference type="NCBI Taxonomy" id="104759"/>
    <lineage>
        <taxon>Eukaryota</taxon>
        <taxon>Metazoa</taxon>
        <taxon>Cnidaria</taxon>
        <taxon>Anthozoa</taxon>
        <taxon>Hexacorallia</taxon>
        <taxon>Scleractinia</taxon>
        <taxon>Fungiina</taxon>
        <taxon>Poritidae</taxon>
        <taxon>Porites</taxon>
    </lineage>
</organism>
<dbReference type="EMBL" id="CALNXK010000006">
    <property type="protein sequence ID" value="CAH3038242.1"/>
    <property type="molecule type" value="Genomic_DNA"/>
</dbReference>
<proteinExistence type="predicted"/>
<dbReference type="Proteomes" id="UP001159405">
    <property type="component" value="Unassembled WGS sequence"/>
</dbReference>
<gene>
    <name evidence="2" type="ORF">PLOB_00039718</name>
</gene>
<sequence length="347" mass="39241">MANFEASANSQAAMLRLKDELSDDEKNGNIGKIITYIADLCQTGWSFRQAYQNLGKLSALGRHLEKVGRMLDNMTRDSKETILQVLDYQKKNCTEDMIKYCYDEQGFSLMELYEDIAQDKITKHEQTKDMILDAMKSFHQQESDKMISDMVKGSAFVAAFQSVKIYIAWKKISAASNVIEDRSEFDAIQKNLKKMEAMVTEFLDLCKGKPDDPSVNRKMIRINTLYTSTLGKISNLRVTIDGHIQCLDLQADYSVVDGAVNLATAATHGQGFQLWHTWSDLSSITKGIGMASVAAFMGLAFANYKMYQLSQDALKDLRKNLNEVNRLQNMLQDLHDQAAQVVEEMED</sequence>
<evidence type="ECO:0000313" key="2">
    <source>
        <dbReference type="EMBL" id="CAH3038242.1"/>
    </source>
</evidence>
<keyword evidence="3" id="KW-1185">Reference proteome</keyword>
<feature type="coiled-coil region" evidence="1">
    <location>
        <begin position="307"/>
        <end position="344"/>
    </location>
</feature>
<keyword evidence="1" id="KW-0175">Coiled coil</keyword>
<evidence type="ECO:0000256" key="1">
    <source>
        <dbReference type="SAM" id="Coils"/>
    </source>
</evidence>